<gene>
    <name evidence="3" type="ORF">RPIT_00625</name>
</gene>
<sequence length="231" mass="25073">MTDDVGSSSDGARPRRRRLRWVLGLVVALAVAPMLGAAVHVGVGSWGGAYDVEGVPERAVGMVLGAKAGPNGPSDFLAARLEVARRLYRQGKISAILVSGDGRERPSSETAAMRDYLVERGIPDEHIVEDPAGFDTYDSCVRAHEVYGVRELILVTQDYHLGRALTICRAAGMDAVGVGDTSMFGRYPLNWIKGWLREWPANVKMEWDLLTARPPQSDPFDGALLEAVGDR</sequence>
<dbReference type="PANTHER" id="PTHR30336">
    <property type="entry name" value="INNER MEMBRANE PROTEIN, PROBABLE PERMEASE"/>
    <property type="match status" value="1"/>
</dbReference>
<organism evidence="3 4">
    <name type="scientific">Tessaracoccus flavus</name>
    <dbReference type="NCBI Taxonomy" id="1610493"/>
    <lineage>
        <taxon>Bacteria</taxon>
        <taxon>Bacillati</taxon>
        <taxon>Actinomycetota</taxon>
        <taxon>Actinomycetes</taxon>
        <taxon>Propionibacteriales</taxon>
        <taxon>Propionibacteriaceae</taxon>
        <taxon>Tessaracoccus</taxon>
    </lineage>
</organism>
<evidence type="ECO:0000313" key="3">
    <source>
        <dbReference type="EMBL" id="AQP43504.1"/>
    </source>
</evidence>
<keyword evidence="1" id="KW-1133">Transmembrane helix</keyword>
<dbReference type="KEGG" id="tfl:RPIT_00625"/>
<keyword evidence="1" id="KW-0472">Membrane</keyword>
<protein>
    <recommendedName>
        <fullName evidence="2">DUF218 domain-containing protein</fullName>
    </recommendedName>
</protein>
<dbReference type="InterPro" id="IPR051599">
    <property type="entry name" value="Cell_Envelope_Assoc"/>
</dbReference>
<keyword evidence="4" id="KW-1185">Reference proteome</keyword>
<dbReference type="InterPro" id="IPR003848">
    <property type="entry name" value="DUF218"/>
</dbReference>
<dbReference type="STRING" id="1610493.RPIT_00625"/>
<dbReference type="PANTHER" id="PTHR30336:SF6">
    <property type="entry name" value="INTEGRAL MEMBRANE PROTEIN"/>
    <property type="match status" value="1"/>
</dbReference>
<evidence type="ECO:0000259" key="2">
    <source>
        <dbReference type="Pfam" id="PF02698"/>
    </source>
</evidence>
<accession>A0A1Q2CBL6</accession>
<proteinExistence type="predicted"/>
<dbReference type="CDD" id="cd06259">
    <property type="entry name" value="YdcF-like"/>
    <property type="match status" value="1"/>
</dbReference>
<feature type="domain" description="DUF218" evidence="2">
    <location>
        <begin position="62"/>
        <end position="176"/>
    </location>
</feature>
<name>A0A1Q2CBL6_9ACTN</name>
<reference evidence="3 4" key="1">
    <citation type="journal article" date="2016" name="Int. J. Syst. Evol. Microbiol.">
        <title>Tessaracoccus flavus sp. nov., isolated from the drainage system of a lindane-producing factory.</title>
        <authorList>
            <person name="Kumari R."/>
            <person name="Singh P."/>
            <person name="Schumann P."/>
            <person name="Lal R."/>
        </authorList>
    </citation>
    <scope>NUCLEOTIDE SEQUENCE [LARGE SCALE GENOMIC DNA]</scope>
    <source>
        <strain evidence="3 4">RP1T</strain>
    </source>
</reference>
<dbReference type="EMBL" id="CP019605">
    <property type="protein sequence ID" value="AQP43504.1"/>
    <property type="molecule type" value="Genomic_DNA"/>
</dbReference>
<evidence type="ECO:0000256" key="1">
    <source>
        <dbReference type="SAM" id="Phobius"/>
    </source>
</evidence>
<keyword evidence="1" id="KW-0812">Transmembrane</keyword>
<dbReference type="GO" id="GO:0005886">
    <property type="term" value="C:plasma membrane"/>
    <property type="evidence" value="ECO:0007669"/>
    <property type="project" value="TreeGrafter"/>
</dbReference>
<evidence type="ECO:0000313" key="4">
    <source>
        <dbReference type="Proteomes" id="UP000188324"/>
    </source>
</evidence>
<dbReference type="AlphaFoldDB" id="A0A1Q2CBL6"/>
<feature type="transmembrane region" description="Helical" evidence="1">
    <location>
        <begin position="21"/>
        <end position="43"/>
    </location>
</feature>
<dbReference type="RefSeq" id="WP_218121591.1">
    <property type="nucleotide sequence ID" value="NZ_CP019605.1"/>
</dbReference>
<dbReference type="Pfam" id="PF02698">
    <property type="entry name" value="DUF218"/>
    <property type="match status" value="1"/>
</dbReference>
<dbReference type="Proteomes" id="UP000188324">
    <property type="component" value="Chromosome"/>
</dbReference>